<dbReference type="AlphaFoldDB" id="A0A4R7VBG0"/>
<gene>
    <name evidence="1" type="ORF">CLV71_111225</name>
</gene>
<evidence type="ECO:0000313" key="2">
    <source>
        <dbReference type="Proteomes" id="UP000294927"/>
    </source>
</evidence>
<keyword evidence="2" id="KW-1185">Reference proteome</keyword>
<organism evidence="1 2">
    <name type="scientific">Actinophytocola oryzae</name>
    <dbReference type="NCBI Taxonomy" id="502181"/>
    <lineage>
        <taxon>Bacteria</taxon>
        <taxon>Bacillati</taxon>
        <taxon>Actinomycetota</taxon>
        <taxon>Actinomycetes</taxon>
        <taxon>Pseudonocardiales</taxon>
        <taxon>Pseudonocardiaceae</taxon>
    </lineage>
</organism>
<accession>A0A4R7VBG0</accession>
<dbReference type="SUPFAM" id="SSF52540">
    <property type="entry name" value="P-loop containing nucleoside triphosphate hydrolases"/>
    <property type="match status" value="1"/>
</dbReference>
<comment type="caution">
    <text evidence="1">The sequence shown here is derived from an EMBL/GenBank/DDBJ whole genome shotgun (WGS) entry which is preliminary data.</text>
</comment>
<dbReference type="EMBL" id="SOCP01000011">
    <property type="protein sequence ID" value="TDV46267.1"/>
    <property type="molecule type" value="Genomic_DNA"/>
</dbReference>
<proteinExistence type="predicted"/>
<dbReference type="Proteomes" id="UP000294927">
    <property type="component" value="Unassembled WGS sequence"/>
</dbReference>
<reference evidence="1 2" key="1">
    <citation type="submission" date="2019-03" db="EMBL/GenBank/DDBJ databases">
        <title>Genomic Encyclopedia of Archaeal and Bacterial Type Strains, Phase II (KMG-II): from individual species to whole genera.</title>
        <authorList>
            <person name="Goeker M."/>
        </authorList>
    </citation>
    <scope>NUCLEOTIDE SEQUENCE [LARGE SCALE GENOMIC DNA]</scope>
    <source>
        <strain evidence="1 2">DSM 45499</strain>
    </source>
</reference>
<dbReference type="InterPro" id="IPR027417">
    <property type="entry name" value="P-loop_NTPase"/>
</dbReference>
<evidence type="ECO:0000313" key="1">
    <source>
        <dbReference type="EMBL" id="TDV46267.1"/>
    </source>
</evidence>
<name>A0A4R7VBG0_9PSEU</name>
<sequence length="212" mass="23456">MIDGMRFRPISPGLLVTEVAERIIRRADDSWTRVAVDGAPPTSTGEFADRLAEELRVLGRAVLRVSSHDFLRPASLRYERGRTDPDSRYDDWLDVGALNREVFGPLGAGGSGRVLPTFWDAPRDRASRAEYVTLPAGGVLVLDGELLLGRGFPLDCSVHLWLSPAALRRRLTEAWALPAFERYDATVHPLDLADFAVRVDDPVRPAVLDESP</sequence>
<protein>
    <recommendedName>
        <fullName evidence="3">Uridine kinase</fullName>
    </recommendedName>
</protein>
<dbReference type="Gene3D" id="3.40.50.300">
    <property type="entry name" value="P-loop containing nucleotide triphosphate hydrolases"/>
    <property type="match status" value="1"/>
</dbReference>
<evidence type="ECO:0008006" key="3">
    <source>
        <dbReference type="Google" id="ProtNLM"/>
    </source>
</evidence>